<dbReference type="GO" id="GO:0016787">
    <property type="term" value="F:hydrolase activity"/>
    <property type="evidence" value="ECO:0007669"/>
    <property type="project" value="UniProtKB-KW"/>
</dbReference>
<keyword evidence="2" id="KW-0863">Zinc-finger</keyword>
<dbReference type="CDD" id="cd18793">
    <property type="entry name" value="SF2_C_SNF"/>
    <property type="match status" value="1"/>
</dbReference>
<dbReference type="InterPro" id="IPR038718">
    <property type="entry name" value="SNF2-like_sf"/>
</dbReference>
<protein>
    <recommendedName>
        <fullName evidence="9">Helicase</fullName>
    </recommendedName>
</protein>
<dbReference type="Gene3D" id="3.40.50.300">
    <property type="entry name" value="P-loop containing nucleotide triphosphate hydrolases"/>
    <property type="match status" value="1"/>
</dbReference>
<keyword evidence="8" id="KW-1185">Reference proteome</keyword>
<dbReference type="InterPro" id="IPR001650">
    <property type="entry name" value="Helicase_C-like"/>
</dbReference>
<feature type="domain" description="Helicase ATP-binding" evidence="5">
    <location>
        <begin position="738"/>
        <end position="919"/>
    </location>
</feature>
<dbReference type="GO" id="GO:0004386">
    <property type="term" value="F:helicase activity"/>
    <property type="evidence" value="ECO:0007669"/>
    <property type="project" value="UniProtKB-KW"/>
</dbReference>
<evidence type="ECO:0000256" key="2">
    <source>
        <dbReference type="PROSITE-ProRule" id="PRU00325"/>
    </source>
</evidence>
<dbReference type="InterPro" id="IPR049730">
    <property type="entry name" value="SNF2/RAD54-like_C"/>
</dbReference>
<evidence type="ECO:0000256" key="3">
    <source>
        <dbReference type="SAM" id="MobiDB-lite"/>
    </source>
</evidence>
<dbReference type="PROSITE" id="PS51192">
    <property type="entry name" value="HELICASE_ATP_BIND_1"/>
    <property type="match status" value="1"/>
</dbReference>
<dbReference type="InterPro" id="IPR007527">
    <property type="entry name" value="Znf_SWIM"/>
</dbReference>
<accession>A0A2R4XMQ0</accession>
<dbReference type="RefSeq" id="WP_108622497.1">
    <property type="nucleotide sequence ID" value="NZ_CP028901.1"/>
</dbReference>
<dbReference type="SMART" id="SM00487">
    <property type="entry name" value="DEXDc"/>
    <property type="match status" value="1"/>
</dbReference>
<dbReference type="InterPro" id="IPR014001">
    <property type="entry name" value="Helicase_ATP-bd"/>
</dbReference>
<evidence type="ECO:0000259" key="6">
    <source>
        <dbReference type="PROSITE" id="PS51194"/>
    </source>
</evidence>
<dbReference type="GO" id="GO:0008270">
    <property type="term" value="F:zinc ion binding"/>
    <property type="evidence" value="ECO:0007669"/>
    <property type="project" value="UniProtKB-KW"/>
</dbReference>
<dbReference type="Pfam" id="PF00176">
    <property type="entry name" value="SNF2-rel_dom"/>
    <property type="match status" value="1"/>
</dbReference>
<organism evidence="7 8">
    <name type="scientific">Orrella marina</name>
    <dbReference type="NCBI Taxonomy" id="2163011"/>
    <lineage>
        <taxon>Bacteria</taxon>
        <taxon>Pseudomonadati</taxon>
        <taxon>Pseudomonadota</taxon>
        <taxon>Betaproteobacteria</taxon>
        <taxon>Burkholderiales</taxon>
        <taxon>Alcaligenaceae</taxon>
        <taxon>Orrella</taxon>
    </lineage>
</organism>
<dbReference type="EMBL" id="CP028901">
    <property type="protein sequence ID" value="AWB35087.1"/>
    <property type="molecule type" value="Genomic_DNA"/>
</dbReference>
<dbReference type="Gene3D" id="3.40.50.10810">
    <property type="entry name" value="Tandem AAA-ATPase domain"/>
    <property type="match status" value="1"/>
</dbReference>
<name>A0A2R4XMQ0_9BURK</name>
<feature type="domain" description="Helicase C-terminal" evidence="6">
    <location>
        <begin position="1047"/>
        <end position="1204"/>
    </location>
</feature>
<dbReference type="Pfam" id="PF00271">
    <property type="entry name" value="Helicase_C"/>
    <property type="match status" value="1"/>
</dbReference>
<dbReference type="OrthoDB" id="9760715at2"/>
<keyword evidence="2" id="KW-0479">Metal-binding</keyword>
<sequence length="1212" mass="134642">MSTLVEGMLKVVIDPMSLTRGKSYARAGRVKSWDLAPDGKTMTAIVRGNSTYRQVIEFTWSAKGMLSDLSGYCSCPVGFNCKHVAAAILVADEAGALFRVTGESAHRNPSRQQAPLLNWKSPGSVSAGKHSAATRSQSGAAANTPSTPQAPALDKALTSWLTQYESQQSNSLRNAPLATAPNQYPSTVKDRIWYVISHEQDCVTILPMKVAVRKNGSIGARRATHYEFRNINQESPPKFILPVDLRIFRLLSLLRRDWIGKACIVSDDEEGQTLFRLVLDTGRAYWGDEYGLPLHADSPRKGQFVWRELGETQQLMVKADTAESDASTGSTERLARSEWLRPLPLVPAWYLDTETGSCGILQTDHPAHHVKWLASAPPVPASQADQMLAAMAQARIDLPRPKSVAQKWITDITPVPVLTLGTIKARSLDAGLFRIYSPPWQPDEIAPVLRLAFEYDGHRVAAERSDPIIQHMVDGQLLIIERQHESEDRFLASLVERAKDCEFYPVDWYNGLIDLADFKPQDLVLWPFDSANPLSSEGGGHQALDFVEDVVPALKAQGWQVTIDPTWPCQVYEGTPQISGGIQQQEGSWFSVGLNYEVEGQEFDLLPVLVDLVESISEDILENEQALLKALAGKRFVARLKDGRYTRFPIEPLIPALRFIRDLNQQMHAAQAGTISDLAQALAGCNIPFTCGQELLTLGARLRDLASRSTSPTELPDPPPNFKGDLRPYQKTGMAWMQALSDTGFGGILADDMGLGKTVQTLAFLTARRRGSKQGLLQSVDQSATTLETDSSRTQDLPCLLVVPTSLVSNWTREAARFVPDMSVLALHGPDRKQYFNQITQHDLIITTYPLLHRDNDILFAQDYDTVILDEAQHVKNPASQVAKLVRQIPSRNRLALTGTPMENNLEELWCLFDWLIPGLLGNRKSFGERFRKPIEKERNLMRQAALSKRISPFLMRRTKDQVVTDLPPRTEMTESVQLTGSQRALYETVRSTMHERVRQALAQKGLASSRITVLDALLKLRQACCDPQLVKLASAASITTSAKRARLMEMLESLVAEGRRVLVFSQFVEMLNLIEADIKASGWSYLILTGQTQKRGELVDAFQAGKASIFLISLKAGGVGLNLTAADTVILYDPWWNPAIERQAMDRVHRIGQDKPVFVHRLIAEGTVETRIAEMQARKQALMDSVFDPDTANTMDMSEDEILSLFAPVSN</sequence>
<keyword evidence="2" id="KW-0862">Zinc</keyword>
<evidence type="ECO:0000259" key="4">
    <source>
        <dbReference type="PROSITE" id="PS50966"/>
    </source>
</evidence>
<dbReference type="SUPFAM" id="SSF52540">
    <property type="entry name" value="P-loop containing nucleoside triphosphate hydrolases"/>
    <property type="match status" value="2"/>
</dbReference>
<reference evidence="7 8" key="1">
    <citation type="submission" date="2018-04" db="EMBL/GenBank/DDBJ databases">
        <title>Bordetella sp. HZ20 isolated from seawater.</title>
        <authorList>
            <person name="Sun C."/>
        </authorList>
    </citation>
    <scope>NUCLEOTIDE SEQUENCE [LARGE SCALE GENOMIC DNA]</scope>
    <source>
        <strain evidence="7 8">HZ20</strain>
    </source>
</reference>
<evidence type="ECO:0000313" key="8">
    <source>
        <dbReference type="Proteomes" id="UP000244571"/>
    </source>
</evidence>
<dbReference type="SMART" id="SM00490">
    <property type="entry name" value="HELICc"/>
    <property type="match status" value="1"/>
</dbReference>
<dbReference type="AlphaFoldDB" id="A0A2R4XMQ0"/>
<dbReference type="Pfam" id="PF04434">
    <property type="entry name" value="SWIM"/>
    <property type="match status" value="1"/>
</dbReference>
<dbReference type="GO" id="GO:0005524">
    <property type="term" value="F:ATP binding"/>
    <property type="evidence" value="ECO:0007669"/>
    <property type="project" value="InterPro"/>
</dbReference>
<dbReference type="Proteomes" id="UP000244571">
    <property type="component" value="Chromosome"/>
</dbReference>
<feature type="domain" description="SWIM-type" evidence="4">
    <location>
        <begin position="58"/>
        <end position="92"/>
    </location>
</feature>
<evidence type="ECO:0000313" key="7">
    <source>
        <dbReference type="EMBL" id="AWB35087.1"/>
    </source>
</evidence>
<feature type="compositionally biased region" description="Polar residues" evidence="3">
    <location>
        <begin position="133"/>
        <end position="149"/>
    </location>
</feature>
<dbReference type="InterPro" id="IPR027417">
    <property type="entry name" value="P-loop_NTPase"/>
</dbReference>
<feature type="region of interest" description="Disordered" evidence="3">
    <location>
        <begin position="105"/>
        <end position="149"/>
    </location>
</feature>
<dbReference type="PROSITE" id="PS51194">
    <property type="entry name" value="HELICASE_CTER"/>
    <property type="match status" value="1"/>
</dbReference>
<evidence type="ECO:0008006" key="9">
    <source>
        <dbReference type="Google" id="ProtNLM"/>
    </source>
</evidence>
<dbReference type="PROSITE" id="PS50966">
    <property type="entry name" value="ZF_SWIM"/>
    <property type="match status" value="1"/>
</dbReference>
<keyword evidence="1" id="KW-0378">Hydrolase</keyword>
<evidence type="ECO:0000256" key="1">
    <source>
        <dbReference type="ARBA" id="ARBA00022801"/>
    </source>
</evidence>
<gene>
    <name evidence="7" type="ORF">DBV39_16630</name>
</gene>
<proteinExistence type="predicted"/>
<evidence type="ECO:0000259" key="5">
    <source>
        <dbReference type="PROSITE" id="PS51192"/>
    </source>
</evidence>
<dbReference type="CDD" id="cd18012">
    <property type="entry name" value="DEXQc_arch_SWI2_SNF2"/>
    <property type="match status" value="1"/>
</dbReference>
<dbReference type="PANTHER" id="PTHR10799">
    <property type="entry name" value="SNF2/RAD54 HELICASE FAMILY"/>
    <property type="match status" value="1"/>
</dbReference>
<dbReference type="KEGG" id="boz:DBV39_16630"/>
<dbReference type="InterPro" id="IPR000330">
    <property type="entry name" value="SNF2_N"/>
</dbReference>